<feature type="region of interest" description="Disordered" evidence="6">
    <location>
        <begin position="92"/>
        <end position="117"/>
    </location>
</feature>
<evidence type="ECO:0000256" key="1">
    <source>
        <dbReference type="ARBA" id="ARBA00022722"/>
    </source>
</evidence>
<dbReference type="GO" id="GO:0000712">
    <property type="term" value="P:resolution of meiotic recombination intermediates"/>
    <property type="evidence" value="ECO:0007669"/>
    <property type="project" value="TreeGrafter"/>
</dbReference>
<keyword evidence="1" id="KW-0540">Nuclease</keyword>
<dbReference type="AlphaFoldDB" id="A0A8S9X066"/>
<evidence type="ECO:0000256" key="6">
    <source>
        <dbReference type="SAM" id="MobiDB-lite"/>
    </source>
</evidence>
<proteinExistence type="predicted"/>
<evidence type="ECO:0000256" key="4">
    <source>
        <dbReference type="ARBA" id="ARBA00022801"/>
    </source>
</evidence>
<dbReference type="InterPro" id="IPR010994">
    <property type="entry name" value="RuvA_2-like"/>
</dbReference>
<gene>
    <name evidence="7" type="ORF">GE061_005412</name>
</gene>
<keyword evidence="2" id="KW-0255">Endonuclease</keyword>
<feature type="compositionally biased region" description="Basic residues" evidence="6">
    <location>
        <begin position="103"/>
        <end position="117"/>
    </location>
</feature>
<evidence type="ECO:0000313" key="8">
    <source>
        <dbReference type="Proteomes" id="UP000466442"/>
    </source>
</evidence>
<dbReference type="PANTHER" id="PTHR10150:SF0">
    <property type="entry name" value="DNA REPAIR ENDONUCLEASE XPF"/>
    <property type="match status" value="1"/>
</dbReference>
<evidence type="ECO:0000256" key="3">
    <source>
        <dbReference type="ARBA" id="ARBA00022763"/>
    </source>
</evidence>
<dbReference type="GO" id="GO:0000724">
    <property type="term" value="P:double-strand break repair via homologous recombination"/>
    <property type="evidence" value="ECO:0007669"/>
    <property type="project" value="TreeGrafter"/>
</dbReference>
<dbReference type="GO" id="GO:0003684">
    <property type="term" value="F:damaged DNA binding"/>
    <property type="evidence" value="ECO:0007669"/>
    <property type="project" value="TreeGrafter"/>
</dbReference>
<reference evidence="7" key="1">
    <citation type="journal article" date="2021" name="Mol. Ecol. Resour.">
        <title>Apolygus lucorum genome provides insights into omnivorousness and mesophyll feeding.</title>
        <authorList>
            <person name="Liu Y."/>
            <person name="Liu H."/>
            <person name="Wang H."/>
            <person name="Huang T."/>
            <person name="Liu B."/>
            <person name="Yang B."/>
            <person name="Yin L."/>
            <person name="Li B."/>
            <person name="Zhang Y."/>
            <person name="Zhang S."/>
            <person name="Jiang F."/>
            <person name="Zhang X."/>
            <person name="Ren Y."/>
            <person name="Wang B."/>
            <person name="Wang S."/>
            <person name="Lu Y."/>
            <person name="Wu K."/>
            <person name="Fan W."/>
            <person name="Wang G."/>
        </authorList>
    </citation>
    <scope>NUCLEOTIDE SEQUENCE</scope>
    <source>
        <strain evidence="7">12Hb</strain>
    </source>
</reference>
<dbReference type="GO" id="GO:0003697">
    <property type="term" value="F:single-stranded DNA binding"/>
    <property type="evidence" value="ECO:0007669"/>
    <property type="project" value="TreeGrafter"/>
</dbReference>
<dbReference type="GO" id="GO:1901255">
    <property type="term" value="P:nucleotide-excision repair involved in interstrand cross-link repair"/>
    <property type="evidence" value="ECO:0007669"/>
    <property type="project" value="TreeGrafter"/>
</dbReference>
<dbReference type="Gene3D" id="1.10.150.20">
    <property type="entry name" value="5' to 3' exonuclease, C-terminal subdomain"/>
    <property type="match status" value="1"/>
</dbReference>
<organism evidence="7 8">
    <name type="scientific">Apolygus lucorum</name>
    <name type="common">Small green plant bug</name>
    <name type="synonym">Lygocoris lucorum</name>
    <dbReference type="NCBI Taxonomy" id="248454"/>
    <lineage>
        <taxon>Eukaryota</taxon>
        <taxon>Metazoa</taxon>
        <taxon>Ecdysozoa</taxon>
        <taxon>Arthropoda</taxon>
        <taxon>Hexapoda</taxon>
        <taxon>Insecta</taxon>
        <taxon>Pterygota</taxon>
        <taxon>Neoptera</taxon>
        <taxon>Paraneoptera</taxon>
        <taxon>Hemiptera</taxon>
        <taxon>Heteroptera</taxon>
        <taxon>Panheteroptera</taxon>
        <taxon>Cimicomorpha</taxon>
        <taxon>Miridae</taxon>
        <taxon>Mirini</taxon>
        <taxon>Apolygus</taxon>
    </lineage>
</organism>
<keyword evidence="3" id="KW-0227">DNA damage</keyword>
<evidence type="ECO:0000313" key="7">
    <source>
        <dbReference type="EMBL" id="KAF6200965.1"/>
    </source>
</evidence>
<dbReference type="Proteomes" id="UP000466442">
    <property type="component" value="Unassembled WGS sequence"/>
</dbReference>
<feature type="non-terminal residue" evidence="7">
    <location>
        <position position="117"/>
    </location>
</feature>
<evidence type="ECO:0000256" key="2">
    <source>
        <dbReference type="ARBA" id="ARBA00022759"/>
    </source>
</evidence>
<dbReference type="PANTHER" id="PTHR10150">
    <property type="entry name" value="DNA REPAIR ENDONUCLEASE XPF"/>
    <property type="match status" value="1"/>
</dbReference>
<keyword evidence="5" id="KW-0234">DNA repair</keyword>
<protein>
    <submittedName>
        <fullName evidence="7">Uncharacterized protein</fullName>
    </submittedName>
</protein>
<evidence type="ECO:0000256" key="5">
    <source>
        <dbReference type="ARBA" id="ARBA00023204"/>
    </source>
</evidence>
<dbReference type="SUPFAM" id="SSF47781">
    <property type="entry name" value="RuvA domain 2-like"/>
    <property type="match status" value="1"/>
</dbReference>
<keyword evidence="4" id="KW-0378">Hydrolase</keyword>
<dbReference type="OrthoDB" id="361020at2759"/>
<accession>A0A8S9X066</accession>
<comment type="caution">
    <text evidence="7">The sequence shown here is derived from an EMBL/GenBank/DDBJ whole genome shotgun (WGS) entry which is preliminary data.</text>
</comment>
<dbReference type="GO" id="GO:0000014">
    <property type="term" value="F:single-stranded DNA endodeoxyribonuclease activity"/>
    <property type="evidence" value="ECO:0007669"/>
    <property type="project" value="TreeGrafter"/>
</dbReference>
<dbReference type="GO" id="GO:0000110">
    <property type="term" value="C:nucleotide-excision repair factor 1 complex"/>
    <property type="evidence" value="ECO:0007669"/>
    <property type="project" value="TreeGrafter"/>
</dbReference>
<name>A0A8S9X066_APOLU</name>
<keyword evidence="8" id="KW-1185">Reference proteome</keyword>
<dbReference type="EMBL" id="WIXP02000013">
    <property type="protein sequence ID" value="KAF6200965.1"/>
    <property type="molecule type" value="Genomic_DNA"/>
</dbReference>
<sequence length="117" mass="12702">EGKEEPSAAAAAAIGLEDAPLEDELLDKYNIGIQDFVSKLPGVNSKNIRVILNKGKSLSHLLTLSQEELTEMLGNKANAELLFNALHATSAESQDASASSFRAKPKNRPFRKRARNN</sequence>